<organism evidence="8 9">
    <name type="scientific">Pseudaeromonas sharmana</name>
    <dbReference type="NCBI Taxonomy" id="328412"/>
    <lineage>
        <taxon>Bacteria</taxon>
        <taxon>Pseudomonadati</taxon>
        <taxon>Pseudomonadota</taxon>
        <taxon>Gammaproteobacteria</taxon>
        <taxon>Aeromonadales</taxon>
        <taxon>Aeromonadaceae</taxon>
        <taxon>Pseudaeromonas</taxon>
    </lineage>
</organism>
<evidence type="ECO:0000256" key="4">
    <source>
        <dbReference type="ARBA" id="ARBA00047645"/>
    </source>
</evidence>
<accession>A0ABV8CPX4</accession>
<dbReference type="InterPro" id="IPR017968">
    <property type="entry name" value="Acylphosphatase_CS"/>
</dbReference>
<evidence type="ECO:0000259" key="7">
    <source>
        <dbReference type="PROSITE" id="PS51160"/>
    </source>
</evidence>
<evidence type="ECO:0000256" key="6">
    <source>
        <dbReference type="RuleBase" id="RU004168"/>
    </source>
</evidence>
<dbReference type="Pfam" id="PF00708">
    <property type="entry name" value="Acylphosphatase"/>
    <property type="match status" value="1"/>
</dbReference>
<feature type="active site" evidence="5">
    <location>
        <position position="38"/>
    </location>
</feature>
<keyword evidence="9" id="KW-1185">Reference proteome</keyword>
<evidence type="ECO:0000256" key="5">
    <source>
        <dbReference type="PROSITE-ProRule" id="PRU00520"/>
    </source>
</evidence>
<dbReference type="SUPFAM" id="SSF54975">
    <property type="entry name" value="Acylphosphatase/BLUF domain-like"/>
    <property type="match status" value="1"/>
</dbReference>
<dbReference type="PROSITE" id="PS51160">
    <property type="entry name" value="ACYLPHOSPHATASE_3"/>
    <property type="match status" value="1"/>
</dbReference>
<feature type="domain" description="Acylphosphatase-like" evidence="7">
    <location>
        <begin position="5"/>
        <end position="92"/>
    </location>
</feature>
<evidence type="ECO:0000256" key="3">
    <source>
        <dbReference type="ARBA" id="ARBA00015991"/>
    </source>
</evidence>
<dbReference type="InterPro" id="IPR036046">
    <property type="entry name" value="Acylphosphatase-like_dom_sf"/>
</dbReference>
<sequence>MSDRTVKVVVYGHVQGVGFRYFTMQQADQLGLKGHAINLADGSVEVLASGPRYAVTKLLEWLQQGPRTAQVERIVVDDVPMSLVTERGFRAG</sequence>
<dbReference type="GO" id="GO:0003998">
    <property type="term" value="F:acylphosphatase activity"/>
    <property type="evidence" value="ECO:0007669"/>
    <property type="project" value="UniProtKB-EC"/>
</dbReference>
<dbReference type="NCBIfam" id="NF011000">
    <property type="entry name" value="PRK14426.1"/>
    <property type="match status" value="1"/>
</dbReference>
<comment type="similarity">
    <text evidence="1 6">Belongs to the acylphosphatase family.</text>
</comment>
<dbReference type="Proteomes" id="UP001595692">
    <property type="component" value="Unassembled WGS sequence"/>
</dbReference>
<dbReference type="InterPro" id="IPR020456">
    <property type="entry name" value="Acylphosphatase"/>
</dbReference>
<proteinExistence type="inferred from homology"/>
<gene>
    <name evidence="8" type="primary">yccX</name>
    <name evidence="8" type="ORF">ACFOSS_11500</name>
</gene>
<feature type="active site" evidence="5">
    <location>
        <position position="20"/>
    </location>
</feature>
<name>A0ABV8CPX4_9GAMM</name>
<dbReference type="PANTHER" id="PTHR47268">
    <property type="entry name" value="ACYLPHOSPHATASE"/>
    <property type="match status" value="1"/>
</dbReference>
<dbReference type="InterPro" id="IPR001792">
    <property type="entry name" value="Acylphosphatase-like_dom"/>
</dbReference>
<keyword evidence="5 8" id="KW-0378">Hydrolase</keyword>
<comment type="catalytic activity">
    <reaction evidence="4 5">
        <text>an acyl phosphate + H2O = a carboxylate + phosphate + H(+)</text>
        <dbReference type="Rhea" id="RHEA:14965"/>
        <dbReference type="ChEBI" id="CHEBI:15377"/>
        <dbReference type="ChEBI" id="CHEBI:15378"/>
        <dbReference type="ChEBI" id="CHEBI:29067"/>
        <dbReference type="ChEBI" id="CHEBI:43474"/>
        <dbReference type="ChEBI" id="CHEBI:59918"/>
        <dbReference type="EC" id="3.6.1.7"/>
    </reaction>
</comment>
<dbReference type="Gene3D" id="3.30.70.100">
    <property type="match status" value="1"/>
</dbReference>
<evidence type="ECO:0000313" key="9">
    <source>
        <dbReference type="Proteomes" id="UP001595692"/>
    </source>
</evidence>
<evidence type="ECO:0000256" key="2">
    <source>
        <dbReference type="ARBA" id="ARBA00012150"/>
    </source>
</evidence>
<comment type="caution">
    <text evidence="8">The sequence shown here is derived from an EMBL/GenBank/DDBJ whole genome shotgun (WGS) entry which is preliminary data.</text>
</comment>
<dbReference type="PANTHER" id="PTHR47268:SF4">
    <property type="entry name" value="ACYLPHOSPHATASE"/>
    <property type="match status" value="1"/>
</dbReference>
<dbReference type="PROSITE" id="PS00150">
    <property type="entry name" value="ACYLPHOSPHATASE_1"/>
    <property type="match status" value="1"/>
</dbReference>
<protein>
    <recommendedName>
        <fullName evidence="3 5">acylphosphatase</fullName>
        <ecNumber evidence="2 5">3.6.1.7</ecNumber>
    </recommendedName>
</protein>
<evidence type="ECO:0000256" key="1">
    <source>
        <dbReference type="ARBA" id="ARBA00005614"/>
    </source>
</evidence>
<reference evidence="9" key="1">
    <citation type="journal article" date="2019" name="Int. J. Syst. Evol. Microbiol.">
        <title>The Global Catalogue of Microorganisms (GCM) 10K type strain sequencing project: providing services to taxonomists for standard genome sequencing and annotation.</title>
        <authorList>
            <consortium name="The Broad Institute Genomics Platform"/>
            <consortium name="The Broad Institute Genome Sequencing Center for Infectious Disease"/>
            <person name="Wu L."/>
            <person name="Ma J."/>
        </authorList>
    </citation>
    <scope>NUCLEOTIDE SEQUENCE [LARGE SCALE GENOMIC DNA]</scope>
    <source>
        <strain evidence="9">CCUG 54939</strain>
    </source>
</reference>
<evidence type="ECO:0000313" key="8">
    <source>
        <dbReference type="EMBL" id="MFC3914090.1"/>
    </source>
</evidence>
<dbReference type="EC" id="3.6.1.7" evidence="2 5"/>
<dbReference type="EMBL" id="JBHSAF010000014">
    <property type="protein sequence ID" value="MFC3914090.1"/>
    <property type="molecule type" value="Genomic_DNA"/>
</dbReference>
<dbReference type="RefSeq" id="WP_377152609.1">
    <property type="nucleotide sequence ID" value="NZ_JBHSAF010000014.1"/>
</dbReference>